<gene>
    <name evidence="3" type="ORF">E5676_scaffold109G00380</name>
</gene>
<dbReference type="PANTHER" id="PTHR33018:SF31">
    <property type="entry name" value="TRANSPOSASE, PTTA_EN_SPM, PLANT"/>
    <property type="match status" value="1"/>
</dbReference>
<dbReference type="EMBL" id="SSTD01016302">
    <property type="protein sequence ID" value="TYK01158.1"/>
    <property type="molecule type" value="Genomic_DNA"/>
</dbReference>
<sequence>MSKITRDDLLVSKRVTHLTNNVTSDILSQAIGGNNPPRRIRGVGQYVTPSKYFHTAREKRKKKVSKEEDYAEERARMTARILELEAKLMNHKRVGDENKDVCASTGTLTKVKNETSCRLAIRTKDNVVSAGTIFDYDMDNDNMKVSMDMVADGNCFVPVPIREGMTMLSREVGSQLLWSHHLVIPLDEKPISTQCIDAFMFHLYKVMEEKGTLGSYKFADVGSVSVGISKEDRAQALNSRLLGTEYRQILMFPYNSGCHRLHKGHRISDDPLRNRINNDVSNVVCMAFDISRRKKPVWRIIKCSKQGGIVESEYYVMHDIIFEVFVEGRREEGGGKSIFRCINDLGGGWGGTGDDIRPSQTTFTYKLWPRHHRDINRLVGATTDDVPSPDVHNRLSRSRSPRMAAPTSLHHIGSVFGSEFLLKLYLAGAIGGAGRFGATTQCEHKDWYAFGNPYTSLLFQLKMPTEDFSYLLNTEPESLHSKKQAKEVSNEDVRSEEFLSMNMNTSSYKLPRIVHVSNVIAVIGSGVLSLAWAIAQLDWVAGPRVYTAGGNNVKFCGLAQYGNLVGVSIGYTITASISMVVPILFLQGLKELTDTLSQDLTCEQPRALLRVFSFYFENLEFETINTTYLDLSNSKANPTSKSCCPMCNLDHKRKAQNLNNFGICWEANLNILAKKSVEMMRVILTYFLVLSQEAPWETLQNVS</sequence>
<keyword evidence="2" id="KW-1133">Transmembrane helix</keyword>
<name>A0A5D3BQ26_CUCMM</name>
<evidence type="ECO:0000313" key="4">
    <source>
        <dbReference type="Proteomes" id="UP000321947"/>
    </source>
</evidence>
<evidence type="ECO:0000256" key="2">
    <source>
        <dbReference type="SAM" id="Phobius"/>
    </source>
</evidence>
<dbReference type="PANTHER" id="PTHR33018">
    <property type="entry name" value="OS10G0338966 PROTEIN-RELATED"/>
    <property type="match status" value="1"/>
</dbReference>
<feature type="transmembrane region" description="Helical" evidence="2">
    <location>
        <begin position="564"/>
        <end position="586"/>
    </location>
</feature>
<protein>
    <submittedName>
        <fullName evidence="3">Amino acid permease 6</fullName>
    </submittedName>
</protein>
<evidence type="ECO:0000256" key="1">
    <source>
        <dbReference type="SAM" id="Coils"/>
    </source>
</evidence>
<reference evidence="3 4" key="1">
    <citation type="submission" date="2019-08" db="EMBL/GenBank/DDBJ databases">
        <title>Draft genome sequences of two oriental melons (Cucumis melo L. var makuwa).</title>
        <authorList>
            <person name="Kwon S.-Y."/>
        </authorList>
    </citation>
    <scope>NUCLEOTIDE SEQUENCE [LARGE SCALE GENOMIC DNA]</scope>
    <source>
        <strain evidence="4">cv. Chang Bougi</strain>
        <tissue evidence="3">Leaf</tissue>
    </source>
</reference>
<dbReference type="Proteomes" id="UP000321947">
    <property type="component" value="Unassembled WGS sequence"/>
</dbReference>
<accession>A0A5D3BQ26</accession>
<keyword evidence="2" id="KW-0812">Transmembrane</keyword>
<organism evidence="3 4">
    <name type="scientific">Cucumis melo var. makuwa</name>
    <name type="common">Oriental melon</name>
    <dbReference type="NCBI Taxonomy" id="1194695"/>
    <lineage>
        <taxon>Eukaryota</taxon>
        <taxon>Viridiplantae</taxon>
        <taxon>Streptophyta</taxon>
        <taxon>Embryophyta</taxon>
        <taxon>Tracheophyta</taxon>
        <taxon>Spermatophyta</taxon>
        <taxon>Magnoliopsida</taxon>
        <taxon>eudicotyledons</taxon>
        <taxon>Gunneridae</taxon>
        <taxon>Pentapetalae</taxon>
        <taxon>rosids</taxon>
        <taxon>fabids</taxon>
        <taxon>Cucurbitales</taxon>
        <taxon>Cucurbitaceae</taxon>
        <taxon>Benincaseae</taxon>
        <taxon>Cucumis</taxon>
    </lineage>
</organism>
<comment type="caution">
    <text evidence="3">The sequence shown here is derived from an EMBL/GenBank/DDBJ whole genome shotgun (WGS) entry which is preliminary data.</text>
</comment>
<keyword evidence="1" id="KW-0175">Coiled coil</keyword>
<feature type="coiled-coil region" evidence="1">
    <location>
        <begin position="67"/>
        <end position="94"/>
    </location>
</feature>
<proteinExistence type="predicted"/>
<keyword evidence="2" id="KW-0472">Membrane</keyword>
<evidence type="ECO:0000313" key="3">
    <source>
        <dbReference type="EMBL" id="TYK01158.1"/>
    </source>
</evidence>
<feature type="transmembrane region" description="Helical" evidence="2">
    <location>
        <begin position="513"/>
        <end position="535"/>
    </location>
</feature>
<dbReference type="AlphaFoldDB" id="A0A5D3BQ26"/>